<evidence type="ECO:0000256" key="11">
    <source>
        <dbReference type="ARBA" id="ARBA00023033"/>
    </source>
</evidence>
<dbReference type="PRINTS" id="PR00463">
    <property type="entry name" value="EP450I"/>
</dbReference>
<evidence type="ECO:0000256" key="15">
    <source>
        <dbReference type="SAM" id="Phobius"/>
    </source>
</evidence>
<evidence type="ECO:0000256" key="4">
    <source>
        <dbReference type="ARBA" id="ARBA00010617"/>
    </source>
</evidence>
<dbReference type="GO" id="GO:0016705">
    <property type="term" value="F:oxidoreductase activity, acting on paired donors, with incorporation or reduction of molecular oxygen"/>
    <property type="evidence" value="ECO:0007669"/>
    <property type="project" value="InterPro"/>
</dbReference>
<dbReference type="CDD" id="cd11056">
    <property type="entry name" value="CYP6-like"/>
    <property type="match status" value="1"/>
</dbReference>
<evidence type="ECO:0000256" key="6">
    <source>
        <dbReference type="ARBA" id="ARBA00022723"/>
    </source>
</evidence>
<feature type="binding site" description="axial binding residue" evidence="13">
    <location>
        <position position="453"/>
    </location>
    <ligand>
        <name>heme</name>
        <dbReference type="ChEBI" id="CHEBI:30413"/>
    </ligand>
    <ligandPart>
        <name>Fe</name>
        <dbReference type="ChEBI" id="CHEBI:18248"/>
    </ligandPart>
</feature>
<evidence type="ECO:0000256" key="14">
    <source>
        <dbReference type="RuleBase" id="RU000461"/>
    </source>
</evidence>
<protein>
    <submittedName>
        <fullName evidence="16">Cytochrome P450 6k1</fullName>
    </submittedName>
</protein>
<keyword evidence="9 14" id="KW-0560">Oxidoreductase</keyword>
<name>A0A146LA28_LYGHE</name>
<dbReference type="InterPro" id="IPR050476">
    <property type="entry name" value="Insect_CytP450_Detox"/>
</dbReference>
<keyword evidence="10 13" id="KW-0408">Iron</keyword>
<proteinExistence type="inferred from homology"/>
<dbReference type="GO" id="GO:0005506">
    <property type="term" value="F:iron ion binding"/>
    <property type="evidence" value="ECO:0007669"/>
    <property type="project" value="InterPro"/>
</dbReference>
<dbReference type="GO" id="GO:0020037">
    <property type="term" value="F:heme binding"/>
    <property type="evidence" value="ECO:0007669"/>
    <property type="project" value="InterPro"/>
</dbReference>
<evidence type="ECO:0000256" key="7">
    <source>
        <dbReference type="ARBA" id="ARBA00022824"/>
    </source>
</evidence>
<keyword evidence="5 13" id="KW-0349">Heme</keyword>
<dbReference type="AlphaFoldDB" id="A0A146LA28"/>
<dbReference type="EMBL" id="GDHC01015149">
    <property type="protein sequence ID" value="JAQ03480.1"/>
    <property type="molecule type" value="Transcribed_RNA"/>
</dbReference>
<dbReference type="PROSITE" id="PS00086">
    <property type="entry name" value="CYTOCHROME_P450"/>
    <property type="match status" value="1"/>
</dbReference>
<sequence length="510" mass="58983">MEPFTVLTASFIGIIVLAFLFAFKRNKYWADRGIHQYKPLPFMGDMLPVILRQKTLGELLMEMCRALPNEKVIGFYFFMKPSLLVNDIELVEKVFIKDFPHFSDRGPQPNVETETMHMNLFNTGGNLWRAVRNRFSPMFTTGKLRFMFPQVSGIGEGFMDLLNTKNEKVDMVDYFGKFAMEVIGATAFGLEGRAMEENSEFREKGKKIFEPSFSSFMRFTLGPSLLRALGVPPTPKEMLQYFGPAVKNALKYRRENGVIRHDFIQHMVTLQQKGSIEVDKDDVSDEILMMDHVPEMKVEMSDELMIGQSMGFMVAGFDATALSMGWLCYELARHPDIQSKARQEVKEVMEKHGNRLDYDTVREMKFLSYCLKENGRLHSALDSNFRMVTKPYKVPDTSAVLERGAFVYIPILSVHMDPKFYPEPERFLPERWGPENDRPSCTYLPFGTGPRMCIAMRFANMEMMCAISKLLMNFEVSLHPSVRLPPQIEPFSFFTYPREKIYFNLKKLRT</sequence>
<dbReference type="Pfam" id="PF00067">
    <property type="entry name" value="p450"/>
    <property type="match status" value="1"/>
</dbReference>
<evidence type="ECO:0000313" key="16">
    <source>
        <dbReference type="EMBL" id="JAQ03480.1"/>
    </source>
</evidence>
<keyword evidence="12 15" id="KW-0472">Membrane</keyword>
<evidence type="ECO:0000256" key="13">
    <source>
        <dbReference type="PIRSR" id="PIRSR602401-1"/>
    </source>
</evidence>
<dbReference type="GO" id="GO:0005789">
    <property type="term" value="C:endoplasmic reticulum membrane"/>
    <property type="evidence" value="ECO:0007669"/>
    <property type="project" value="UniProtKB-SubCell"/>
</dbReference>
<feature type="transmembrane region" description="Helical" evidence="15">
    <location>
        <begin position="6"/>
        <end position="23"/>
    </location>
</feature>
<evidence type="ECO:0000256" key="9">
    <source>
        <dbReference type="ARBA" id="ARBA00023002"/>
    </source>
</evidence>
<comment type="cofactor">
    <cofactor evidence="1 13">
        <name>heme</name>
        <dbReference type="ChEBI" id="CHEBI:30413"/>
    </cofactor>
</comment>
<keyword evidence="6 13" id="KW-0479">Metal-binding</keyword>
<dbReference type="InterPro" id="IPR001128">
    <property type="entry name" value="Cyt_P450"/>
</dbReference>
<evidence type="ECO:0000256" key="12">
    <source>
        <dbReference type="ARBA" id="ARBA00023136"/>
    </source>
</evidence>
<keyword evidence="8" id="KW-0492">Microsome</keyword>
<dbReference type="PRINTS" id="PR00385">
    <property type="entry name" value="P450"/>
</dbReference>
<evidence type="ECO:0000256" key="8">
    <source>
        <dbReference type="ARBA" id="ARBA00022848"/>
    </source>
</evidence>
<evidence type="ECO:0000256" key="5">
    <source>
        <dbReference type="ARBA" id="ARBA00022617"/>
    </source>
</evidence>
<dbReference type="PANTHER" id="PTHR24292:SF104">
    <property type="entry name" value="CYTOCHROME P450 308A1-RELATED"/>
    <property type="match status" value="1"/>
</dbReference>
<evidence type="ECO:0000256" key="1">
    <source>
        <dbReference type="ARBA" id="ARBA00001971"/>
    </source>
</evidence>
<dbReference type="InterPro" id="IPR002401">
    <property type="entry name" value="Cyt_P450_E_grp-I"/>
</dbReference>
<accession>A0A146LA28</accession>
<evidence type="ECO:0000256" key="10">
    <source>
        <dbReference type="ARBA" id="ARBA00023004"/>
    </source>
</evidence>
<dbReference type="PANTHER" id="PTHR24292">
    <property type="entry name" value="CYTOCHROME P450"/>
    <property type="match status" value="1"/>
</dbReference>
<dbReference type="SUPFAM" id="SSF48264">
    <property type="entry name" value="Cytochrome P450"/>
    <property type="match status" value="1"/>
</dbReference>
<evidence type="ECO:0000256" key="3">
    <source>
        <dbReference type="ARBA" id="ARBA00004406"/>
    </source>
</evidence>
<keyword evidence="15" id="KW-1133">Transmembrane helix</keyword>
<organism evidence="16">
    <name type="scientific">Lygus hesperus</name>
    <name type="common">Western plant bug</name>
    <dbReference type="NCBI Taxonomy" id="30085"/>
    <lineage>
        <taxon>Eukaryota</taxon>
        <taxon>Metazoa</taxon>
        <taxon>Ecdysozoa</taxon>
        <taxon>Arthropoda</taxon>
        <taxon>Hexapoda</taxon>
        <taxon>Insecta</taxon>
        <taxon>Pterygota</taxon>
        <taxon>Neoptera</taxon>
        <taxon>Paraneoptera</taxon>
        <taxon>Hemiptera</taxon>
        <taxon>Heteroptera</taxon>
        <taxon>Panheteroptera</taxon>
        <taxon>Cimicomorpha</taxon>
        <taxon>Miridae</taxon>
        <taxon>Mirini</taxon>
        <taxon>Lygus</taxon>
    </lineage>
</organism>
<reference evidence="16" key="1">
    <citation type="journal article" date="2016" name="Gigascience">
        <title>De novo construction of an expanded transcriptome assembly for the western tarnished plant bug, Lygus hesperus.</title>
        <authorList>
            <person name="Tassone E.E."/>
            <person name="Geib S.M."/>
            <person name="Hall B."/>
            <person name="Fabrick J.A."/>
            <person name="Brent C.S."/>
            <person name="Hull J.J."/>
        </authorList>
    </citation>
    <scope>NUCLEOTIDE SEQUENCE</scope>
</reference>
<dbReference type="InterPro" id="IPR017972">
    <property type="entry name" value="Cyt_P450_CS"/>
</dbReference>
<dbReference type="InterPro" id="IPR036396">
    <property type="entry name" value="Cyt_P450_sf"/>
</dbReference>
<dbReference type="Gene3D" id="1.10.630.10">
    <property type="entry name" value="Cytochrome P450"/>
    <property type="match status" value="1"/>
</dbReference>
<dbReference type="GO" id="GO:0004497">
    <property type="term" value="F:monooxygenase activity"/>
    <property type="evidence" value="ECO:0007669"/>
    <property type="project" value="UniProtKB-KW"/>
</dbReference>
<gene>
    <name evidence="16" type="primary">CYP6K1_9</name>
    <name evidence="16" type="ORF">g.78081</name>
</gene>
<comment type="subcellular location">
    <subcellularLocation>
        <location evidence="3">Endoplasmic reticulum membrane</location>
        <topology evidence="3">Peripheral membrane protein</topology>
    </subcellularLocation>
    <subcellularLocation>
        <location evidence="2">Microsome membrane</location>
        <topology evidence="2">Peripheral membrane protein</topology>
    </subcellularLocation>
</comment>
<keyword evidence="15" id="KW-0812">Transmembrane</keyword>
<dbReference type="FunFam" id="1.10.630.10:FF:000042">
    <property type="entry name" value="Cytochrome P450"/>
    <property type="match status" value="1"/>
</dbReference>
<keyword evidence="7" id="KW-0256">Endoplasmic reticulum</keyword>
<comment type="similarity">
    <text evidence="4 14">Belongs to the cytochrome P450 family.</text>
</comment>
<evidence type="ECO:0000256" key="2">
    <source>
        <dbReference type="ARBA" id="ARBA00004174"/>
    </source>
</evidence>
<keyword evidence="11 14" id="KW-0503">Monooxygenase</keyword>